<evidence type="ECO:0000313" key="2">
    <source>
        <dbReference type="Proteomes" id="UP000228859"/>
    </source>
</evidence>
<gene>
    <name evidence="1" type="ORF">CFH83_03315</name>
</gene>
<evidence type="ECO:0000313" key="1">
    <source>
        <dbReference type="EMBL" id="DAB38944.1"/>
    </source>
</evidence>
<dbReference type="SUPFAM" id="SSF48452">
    <property type="entry name" value="TPR-like"/>
    <property type="match status" value="1"/>
</dbReference>
<dbReference type="Proteomes" id="UP000228859">
    <property type="component" value="Unassembled WGS sequence"/>
</dbReference>
<sequence length="418" mass="47409">MIKYLYAIILTVSVTSAAPKSVHNGNVLEDTFSLYALDAQMRQKHHQASEFFGELYKQTSKKEYLYQSLRMLEQSNDIKSLAKVTSEALAKDPQDEILNRFEIIILLREGKFAEASQKAFLQSEKSKTSPDYLLYAEARLKLGDYAGAVGALKKSYGLNYDETTAERIALIQYAQLDEKSEAIAFLKEHIGTHGNSQVIGKRLGSLYADRGALEDAAQMYEQTYDSFKDPSAAEEALKIYVYRQDISKMTALLEKSHMNDPALLDLYVRVKAFDKASLLAQTLYEREDNPLYLAQSSVFKYEGAANRNDPALISEVVDGLKRANTDLQEPLYLNYLGYLMIDHDLNVTEGMGYVRRALEKQPDSPYYIDSLAWGHYKLNECVEALRLIKQVESMIGSDEQEVKDHLNAIEKCKTKEKN</sequence>
<dbReference type="Gene3D" id="1.25.40.10">
    <property type="entry name" value="Tetratricopeptide repeat domain"/>
    <property type="match status" value="1"/>
</dbReference>
<dbReference type="RefSeq" id="WP_294896285.1">
    <property type="nucleotide sequence ID" value="NZ_DLUI01000052.1"/>
</dbReference>
<dbReference type="EMBL" id="DLUI01000052">
    <property type="protein sequence ID" value="DAB38944.1"/>
    <property type="molecule type" value="Genomic_DNA"/>
</dbReference>
<dbReference type="AlphaFoldDB" id="A0A2D3WMM6"/>
<comment type="caution">
    <text evidence="1">The sequence shown here is derived from an EMBL/GenBank/DDBJ whole genome shotgun (WGS) entry which is preliminary data.</text>
</comment>
<name>A0A2D3WMM6_9BACT</name>
<organism evidence="1 2">
    <name type="scientific">Sulfuricurvum kujiense</name>
    <dbReference type="NCBI Taxonomy" id="148813"/>
    <lineage>
        <taxon>Bacteria</taxon>
        <taxon>Pseudomonadati</taxon>
        <taxon>Campylobacterota</taxon>
        <taxon>Epsilonproteobacteria</taxon>
        <taxon>Campylobacterales</taxon>
        <taxon>Sulfurimonadaceae</taxon>
        <taxon>Sulfuricurvum</taxon>
    </lineage>
</organism>
<proteinExistence type="predicted"/>
<protein>
    <submittedName>
        <fullName evidence="1">Uncharacterized protein</fullName>
    </submittedName>
</protein>
<accession>A0A2D3WMM6</accession>
<dbReference type="InterPro" id="IPR011990">
    <property type="entry name" value="TPR-like_helical_dom_sf"/>
</dbReference>
<reference evidence="1 2" key="1">
    <citation type="journal article" date="2017" name="Front. Microbiol.">
        <title>Comparative Genomic Analysis of the Class Epsilonproteobacteria and Proposed Reclassification to Epsilonbacteraeota (phyl. nov.).</title>
        <authorList>
            <person name="Waite D.W."/>
            <person name="Vanwonterghem I."/>
            <person name="Rinke C."/>
            <person name="Parks D.H."/>
            <person name="Zhang Y."/>
            <person name="Takai K."/>
            <person name="Sievert S.M."/>
            <person name="Simon J."/>
            <person name="Campbell B.J."/>
            <person name="Hanson T.E."/>
            <person name="Woyke T."/>
            <person name="Klotz M.G."/>
            <person name="Hugenholtz P."/>
        </authorList>
    </citation>
    <scope>NUCLEOTIDE SEQUENCE [LARGE SCALE GENOMIC DNA]</scope>
    <source>
        <strain evidence="1">UBA12443</strain>
    </source>
</reference>